<keyword evidence="5 9" id="KW-1133">Transmembrane helix</keyword>
<sequence>MHKYRRQARNLAWYDQDGEPSSHNPFKKFKPRRPRRTDSIQLESKLTPIRTAGDVPLDEERRRRKDMTEGLTGPGRSDTFPPESSGTDQMTRVGSADEEEPESSMRSNEPINVSSHAGPDDNDSMGAPRKRRTFMSNFGDKSTHEETYSNSPNDEPEKPKFTAMGQLKATLFNSWVNVLLLAAPVGIALNYVHVDPVAVFVVNFVAIVPLAAMLGYATEEIAMRTGETIGGLLNASFGNAVELIVAIIALVDDEVVIVQTSLIGSMLSNLLLVMGMCFFFGGVNRLEQHFNPVVAQTAASLLALAVGCLIIPTAFHNWSGAGNSGVAQLSRGTSIIMLVVYGCYLFFQLKSHTEIYNSPSPKVEKRRGKVSDGDTHRGIARIGKMTATLAGHNAQQLVLQDPDDEEEEPQLSIWVAVLTLAISTILVALCAEYMVNSINALTDRGNISKTFVGLILLPIVGNAAEHATAVTVACKDKMDLAIGVAVGSSMQIALLVLPLIIVIGWGMGNNDMTLYFDAFQVILLFVAVLLVNYLIADGKSHWLEGILLMMMYLIIAVAAWFYPTKTQEQLKA</sequence>
<dbReference type="Proteomes" id="UP000327118">
    <property type="component" value="Unassembled WGS sequence"/>
</dbReference>
<keyword evidence="7 9" id="KW-0472">Membrane</keyword>
<dbReference type="AlphaFoldDB" id="A0A5N6ZB50"/>
<keyword evidence="3" id="KW-0813">Transport</keyword>
<evidence type="ECO:0000313" key="12">
    <source>
        <dbReference type="Proteomes" id="UP000327118"/>
    </source>
</evidence>
<evidence type="ECO:0000259" key="10">
    <source>
        <dbReference type="Pfam" id="PF01699"/>
    </source>
</evidence>
<name>A0A5N6ZB50_9EURO</name>
<organism evidence="11 12">
    <name type="scientific">Aspergillus coremiiformis</name>
    <dbReference type="NCBI Taxonomy" id="138285"/>
    <lineage>
        <taxon>Eukaryota</taxon>
        <taxon>Fungi</taxon>
        <taxon>Dikarya</taxon>
        <taxon>Ascomycota</taxon>
        <taxon>Pezizomycotina</taxon>
        <taxon>Eurotiomycetes</taxon>
        <taxon>Eurotiomycetidae</taxon>
        <taxon>Eurotiales</taxon>
        <taxon>Aspergillaceae</taxon>
        <taxon>Aspergillus</taxon>
        <taxon>Aspergillus subgen. Circumdati</taxon>
    </lineage>
</organism>
<dbReference type="GO" id="GO:0015369">
    <property type="term" value="F:calcium:proton antiporter activity"/>
    <property type="evidence" value="ECO:0007669"/>
    <property type="project" value="TreeGrafter"/>
</dbReference>
<feature type="compositionally biased region" description="Polar residues" evidence="8">
    <location>
        <begin position="82"/>
        <end position="92"/>
    </location>
</feature>
<gene>
    <name evidence="11" type="ORF">BDV28DRAFT_76789</name>
</gene>
<feature type="transmembrane region" description="Helical" evidence="9">
    <location>
        <begin position="170"/>
        <end position="191"/>
    </location>
</feature>
<comment type="subcellular location">
    <subcellularLocation>
        <location evidence="1">Endomembrane system</location>
        <topology evidence="1">Multi-pass membrane protein</topology>
    </subcellularLocation>
</comment>
<dbReference type="InterPro" id="IPR004713">
    <property type="entry name" value="CaH_exchang"/>
</dbReference>
<comment type="similarity">
    <text evidence="2">Belongs to the Ca(2+):cation antiporter (CaCA) (TC 2.A.19) family.</text>
</comment>
<dbReference type="Pfam" id="PF01699">
    <property type="entry name" value="Na_Ca_ex"/>
    <property type="match status" value="2"/>
</dbReference>
<dbReference type="GO" id="GO:0000329">
    <property type="term" value="C:fungal-type vacuole membrane"/>
    <property type="evidence" value="ECO:0007669"/>
    <property type="project" value="TreeGrafter"/>
</dbReference>
<evidence type="ECO:0000256" key="5">
    <source>
        <dbReference type="ARBA" id="ARBA00022989"/>
    </source>
</evidence>
<dbReference type="GO" id="GO:0012505">
    <property type="term" value="C:endomembrane system"/>
    <property type="evidence" value="ECO:0007669"/>
    <property type="project" value="UniProtKB-SubCell"/>
</dbReference>
<evidence type="ECO:0000256" key="2">
    <source>
        <dbReference type="ARBA" id="ARBA00008170"/>
    </source>
</evidence>
<feature type="domain" description="Sodium/calcium exchanger membrane region" evidence="10">
    <location>
        <begin position="416"/>
        <end position="560"/>
    </location>
</feature>
<feature type="domain" description="Sodium/calcium exchanger membrane region" evidence="10">
    <location>
        <begin position="197"/>
        <end position="349"/>
    </location>
</feature>
<evidence type="ECO:0000256" key="8">
    <source>
        <dbReference type="SAM" id="MobiDB-lite"/>
    </source>
</evidence>
<evidence type="ECO:0000256" key="6">
    <source>
        <dbReference type="ARBA" id="ARBA00023065"/>
    </source>
</evidence>
<feature type="transmembrane region" description="Helical" evidence="9">
    <location>
        <begin position="413"/>
        <end position="435"/>
    </location>
</feature>
<dbReference type="FunFam" id="1.20.1420.30:FF:000011">
    <property type="entry name" value="Vacuolar calcium ion transporter"/>
    <property type="match status" value="1"/>
</dbReference>
<feature type="transmembrane region" description="Helical" evidence="9">
    <location>
        <begin position="229"/>
        <end position="251"/>
    </location>
</feature>
<protein>
    <submittedName>
        <fullName evidence="11">Sodium/calcium exchanger protein-domain-containing protein</fullName>
    </submittedName>
</protein>
<dbReference type="GO" id="GO:0006874">
    <property type="term" value="P:intracellular calcium ion homeostasis"/>
    <property type="evidence" value="ECO:0007669"/>
    <property type="project" value="TreeGrafter"/>
</dbReference>
<dbReference type="Gene3D" id="1.20.1420.30">
    <property type="entry name" value="NCX, central ion-binding region"/>
    <property type="match status" value="2"/>
</dbReference>
<reference evidence="12" key="1">
    <citation type="submission" date="2019-04" db="EMBL/GenBank/DDBJ databases">
        <title>Friends and foes A comparative genomics studyof 23 Aspergillus species from section Flavi.</title>
        <authorList>
            <consortium name="DOE Joint Genome Institute"/>
            <person name="Kjaerbolling I."/>
            <person name="Vesth T."/>
            <person name="Frisvad J.C."/>
            <person name="Nybo J.L."/>
            <person name="Theobald S."/>
            <person name="Kildgaard S."/>
            <person name="Isbrandt T."/>
            <person name="Kuo A."/>
            <person name="Sato A."/>
            <person name="Lyhne E.K."/>
            <person name="Kogle M.E."/>
            <person name="Wiebenga A."/>
            <person name="Kun R.S."/>
            <person name="Lubbers R.J."/>
            <person name="Makela M.R."/>
            <person name="Barry K."/>
            <person name="Chovatia M."/>
            <person name="Clum A."/>
            <person name="Daum C."/>
            <person name="Haridas S."/>
            <person name="He G."/>
            <person name="LaButti K."/>
            <person name="Lipzen A."/>
            <person name="Mondo S."/>
            <person name="Riley R."/>
            <person name="Salamov A."/>
            <person name="Simmons B.A."/>
            <person name="Magnuson J.K."/>
            <person name="Henrissat B."/>
            <person name="Mortensen U.H."/>
            <person name="Larsen T.O."/>
            <person name="Devries R.P."/>
            <person name="Grigoriev I.V."/>
            <person name="Machida M."/>
            <person name="Baker S.E."/>
            <person name="Andersen M.R."/>
        </authorList>
    </citation>
    <scope>NUCLEOTIDE SEQUENCE [LARGE SCALE GENOMIC DNA]</scope>
    <source>
        <strain evidence="12">CBS 553.77</strain>
    </source>
</reference>
<feature type="transmembrane region" description="Helical" evidence="9">
    <location>
        <begin position="514"/>
        <end position="535"/>
    </location>
</feature>
<feature type="transmembrane region" description="Helical" evidence="9">
    <location>
        <begin position="293"/>
        <end position="315"/>
    </location>
</feature>
<proteinExistence type="inferred from homology"/>
<dbReference type="EMBL" id="ML739068">
    <property type="protein sequence ID" value="KAE8354638.1"/>
    <property type="molecule type" value="Genomic_DNA"/>
</dbReference>
<keyword evidence="6" id="KW-0406">Ion transport</keyword>
<keyword evidence="12" id="KW-1185">Reference proteome</keyword>
<dbReference type="PANTHER" id="PTHR31503">
    <property type="entry name" value="VACUOLAR CALCIUM ION TRANSPORTER"/>
    <property type="match status" value="1"/>
</dbReference>
<feature type="region of interest" description="Disordered" evidence="8">
    <location>
        <begin position="1"/>
        <end position="160"/>
    </location>
</feature>
<evidence type="ECO:0000256" key="7">
    <source>
        <dbReference type="ARBA" id="ARBA00023136"/>
    </source>
</evidence>
<feature type="transmembrane region" description="Helical" evidence="9">
    <location>
        <begin position="197"/>
        <end position="217"/>
    </location>
</feature>
<feature type="transmembrane region" description="Helical" evidence="9">
    <location>
        <begin position="447"/>
        <end position="468"/>
    </location>
</feature>
<evidence type="ECO:0000256" key="3">
    <source>
        <dbReference type="ARBA" id="ARBA00022448"/>
    </source>
</evidence>
<dbReference type="InterPro" id="IPR004837">
    <property type="entry name" value="NaCa_Exmemb"/>
</dbReference>
<evidence type="ECO:0000313" key="11">
    <source>
        <dbReference type="EMBL" id="KAE8354638.1"/>
    </source>
</evidence>
<feature type="transmembrane region" description="Helical" evidence="9">
    <location>
        <begin position="257"/>
        <end position="281"/>
    </location>
</feature>
<feature type="transmembrane region" description="Helical" evidence="9">
    <location>
        <begin position="327"/>
        <end position="347"/>
    </location>
</feature>
<evidence type="ECO:0000256" key="4">
    <source>
        <dbReference type="ARBA" id="ARBA00022692"/>
    </source>
</evidence>
<accession>A0A5N6ZB50</accession>
<feature type="compositionally biased region" description="Basic residues" evidence="8">
    <location>
        <begin position="25"/>
        <end position="35"/>
    </location>
</feature>
<dbReference type="InterPro" id="IPR044880">
    <property type="entry name" value="NCX_ion-bd_dom_sf"/>
</dbReference>
<dbReference type="PANTHER" id="PTHR31503:SF20">
    <property type="entry name" value="CA(2+)_H(+) EXCHANGER, PUTATIVE (EUROFUNG)-RELATED"/>
    <property type="match status" value="1"/>
</dbReference>
<keyword evidence="4 9" id="KW-0812">Transmembrane</keyword>
<evidence type="ECO:0000256" key="9">
    <source>
        <dbReference type="SAM" id="Phobius"/>
    </source>
</evidence>
<evidence type="ECO:0000256" key="1">
    <source>
        <dbReference type="ARBA" id="ARBA00004127"/>
    </source>
</evidence>
<feature type="transmembrane region" description="Helical" evidence="9">
    <location>
        <begin position="542"/>
        <end position="562"/>
    </location>
</feature>
<feature type="compositionally biased region" description="Polar residues" evidence="8">
    <location>
        <begin position="104"/>
        <end position="115"/>
    </location>
</feature>
<feature type="transmembrane region" description="Helical" evidence="9">
    <location>
        <begin position="480"/>
        <end position="508"/>
    </location>
</feature>
<dbReference type="OrthoDB" id="1699231at2759"/>